<evidence type="ECO:0000313" key="1">
    <source>
        <dbReference type="EMBL" id="GFS15769.1"/>
    </source>
</evidence>
<accession>A0AAV4IZA2</accession>
<protein>
    <submittedName>
        <fullName evidence="1">Uncharacterized protein</fullName>
    </submittedName>
</protein>
<name>A0AAV4IZA2_9GAST</name>
<keyword evidence="2" id="KW-1185">Reference proteome</keyword>
<dbReference type="EMBL" id="BMAT01006595">
    <property type="protein sequence ID" value="GFS15769.1"/>
    <property type="molecule type" value="Genomic_DNA"/>
</dbReference>
<sequence>MQRGHSRSRDKLKDGWFGYNNLSLHQNISNNARVSSKRFKVEQQDRTKCSRPTILHCPPEIAYGNQSDLQRNAARTLIPLTSSLIGQDYKPRDNILQDLGSHQPYNSPGIPPAPHNLPAIIPAPYNLPGIIPAPYNLPAIITAPHNLPGIIPAPHNLPGIKPAPHNLPAIIPAPHNLPGIIPAPHNLPEIIPAPHNLPAIIPAPHNLPGIILAPYNLPRKTKERYKYDTVHPTIQHKCSH</sequence>
<evidence type="ECO:0000313" key="2">
    <source>
        <dbReference type="Proteomes" id="UP000762676"/>
    </source>
</evidence>
<dbReference type="AlphaFoldDB" id="A0AAV4IZA2"/>
<gene>
    <name evidence="1" type="ORF">ElyMa_003195900</name>
</gene>
<proteinExistence type="predicted"/>
<comment type="caution">
    <text evidence="1">The sequence shown here is derived from an EMBL/GenBank/DDBJ whole genome shotgun (WGS) entry which is preliminary data.</text>
</comment>
<organism evidence="1 2">
    <name type="scientific">Elysia marginata</name>
    <dbReference type="NCBI Taxonomy" id="1093978"/>
    <lineage>
        <taxon>Eukaryota</taxon>
        <taxon>Metazoa</taxon>
        <taxon>Spiralia</taxon>
        <taxon>Lophotrochozoa</taxon>
        <taxon>Mollusca</taxon>
        <taxon>Gastropoda</taxon>
        <taxon>Heterobranchia</taxon>
        <taxon>Euthyneura</taxon>
        <taxon>Panpulmonata</taxon>
        <taxon>Sacoglossa</taxon>
        <taxon>Placobranchoidea</taxon>
        <taxon>Plakobranchidae</taxon>
        <taxon>Elysia</taxon>
    </lineage>
</organism>
<reference evidence="1 2" key="1">
    <citation type="journal article" date="2021" name="Elife">
        <title>Chloroplast acquisition without the gene transfer in kleptoplastic sea slugs, Plakobranchus ocellatus.</title>
        <authorList>
            <person name="Maeda T."/>
            <person name="Takahashi S."/>
            <person name="Yoshida T."/>
            <person name="Shimamura S."/>
            <person name="Takaki Y."/>
            <person name="Nagai Y."/>
            <person name="Toyoda A."/>
            <person name="Suzuki Y."/>
            <person name="Arimoto A."/>
            <person name="Ishii H."/>
            <person name="Satoh N."/>
            <person name="Nishiyama T."/>
            <person name="Hasebe M."/>
            <person name="Maruyama T."/>
            <person name="Minagawa J."/>
            <person name="Obokata J."/>
            <person name="Shigenobu S."/>
        </authorList>
    </citation>
    <scope>NUCLEOTIDE SEQUENCE [LARGE SCALE GENOMIC DNA]</scope>
</reference>
<dbReference type="Proteomes" id="UP000762676">
    <property type="component" value="Unassembled WGS sequence"/>
</dbReference>